<accession>A0A0P1AZ05</accession>
<dbReference type="Proteomes" id="UP000054928">
    <property type="component" value="Unassembled WGS sequence"/>
</dbReference>
<dbReference type="RefSeq" id="XP_024583224.1">
    <property type="nucleotide sequence ID" value="XM_024717757.1"/>
</dbReference>
<evidence type="ECO:0000313" key="2">
    <source>
        <dbReference type="Proteomes" id="UP000054928"/>
    </source>
</evidence>
<keyword evidence="2" id="KW-1185">Reference proteome</keyword>
<dbReference type="AlphaFoldDB" id="A0A0P1AZ05"/>
<protein>
    <submittedName>
        <fullName evidence="1">Uncharacterized protein</fullName>
    </submittedName>
</protein>
<name>A0A0P1AZ05_PLAHL</name>
<dbReference type="EMBL" id="CCYD01002371">
    <property type="protein sequence ID" value="CEG46855.1"/>
    <property type="molecule type" value="Genomic_DNA"/>
</dbReference>
<dbReference type="GeneID" id="36398585"/>
<evidence type="ECO:0000313" key="1">
    <source>
        <dbReference type="EMBL" id="CEG46855.1"/>
    </source>
</evidence>
<sequence>MNLNDHELKSCACVARQTLETFLTDAHKFKRFNEIDWQLLKNAFDYPSILTGNQMRLLEAALQSHDQAKLAGEALEAESQVAPFEKKLGDETVMETFKSSAIPDESVNDEMHLNEFPLLLTQAIDSEGRSKLVMLSS</sequence>
<reference evidence="2" key="1">
    <citation type="submission" date="2014-09" db="EMBL/GenBank/DDBJ databases">
        <authorList>
            <person name="Sharma Rahul"/>
            <person name="Thines Marco"/>
        </authorList>
    </citation>
    <scope>NUCLEOTIDE SEQUENCE [LARGE SCALE GENOMIC DNA]</scope>
</reference>
<proteinExistence type="predicted"/>
<organism evidence="1 2">
    <name type="scientific">Plasmopara halstedii</name>
    <name type="common">Downy mildew of sunflower</name>
    <dbReference type="NCBI Taxonomy" id="4781"/>
    <lineage>
        <taxon>Eukaryota</taxon>
        <taxon>Sar</taxon>
        <taxon>Stramenopiles</taxon>
        <taxon>Oomycota</taxon>
        <taxon>Peronosporomycetes</taxon>
        <taxon>Peronosporales</taxon>
        <taxon>Peronosporaceae</taxon>
        <taxon>Plasmopara</taxon>
    </lineage>
</organism>